<reference evidence="2" key="1">
    <citation type="submission" date="2014-09" db="EMBL/GenBank/DDBJ databases">
        <title>Genome sequence of the luminous mushroom Mycena chlorophos for searching fungal bioluminescence genes.</title>
        <authorList>
            <person name="Tanaka Y."/>
            <person name="Kasuga D."/>
            <person name="Oba Y."/>
            <person name="Hase S."/>
            <person name="Sato K."/>
            <person name="Oba Y."/>
            <person name="Sakakibara Y."/>
        </authorList>
    </citation>
    <scope>NUCLEOTIDE SEQUENCE</scope>
</reference>
<dbReference type="EMBL" id="DF839328">
    <property type="protein sequence ID" value="GAT43797.1"/>
    <property type="molecule type" value="Genomic_DNA"/>
</dbReference>
<name>A0ABQ0KYK7_MYCCL</name>
<feature type="region of interest" description="Disordered" evidence="1">
    <location>
        <begin position="54"/>
        <end position="81"/>
    </location>
</feature>
<feature type="region of interest" description="Disordered" evidence="1">
    <location>
        <begin position="137"/>
        <end position="160"/>
    </location>
</feature>
<dbReference type="Proteomes" id="UP000815677">
    <property type="component" value="Unassembled WGS sequence"/>
</dbReference>
<evidence type="ECO:0000313" key="2">
    <source>
        <dbReference type="EMBL" id="GAT43797.1"/>
    </source>
</evidence>
<accession>A0ABQ0KYK7</accession>
<keyword evidence="3" id="KW-1185">Reference proteome</keyword>
<proteinExistence type="predicted"/>
<feature type="compositionally biased region" description="Acidic residues" evidence="1">
    <location>
        <begin position="54"/>
        <end position="69"/>
    </location>
</feature>
<gene>
    <name evidence="2" type="ORF">MCHLO_01465</name>
</gene>
<protein>
    <submittedName>
        <fullName evidence="2">Uncharacterized protein</fullName>
    </submittedName>
</protein>
<evidence type="ECO:0000256" key="1">
    <source>
        <dbReference type="SAM" id="MobiDB-lite"/>
    </source>
</evidence>
<evidence type="ECO:0000313" key="3">
    <source>
        <dbReference type="Proteomes" id="UP000815677"/>
    </source>
</evidence>
<sequence>MFHPLRKLQYRDPVRDIILGFMHNWLEGILEHQLRALWGIGRDTARSKTLAEFDEADDDEWTDSDISESETERNELKQEAQLFQDPVQWDQWRDTYLATYGASSSQASGTSTPRSIDLNLNEDVQMSYGDLIASEDAMEEDSDHTPVPASDMPADEPAHDESDTFQDIAVKGSWSFDKSRLAQLRAAIQEIILPTWVARPPGNLGEPGHRSLKADQYLILFTVILPLVIPEIGFDGSSDRQTIMLKSFQDLVAATIILTAFQTSIEAAV</sequence>
<organism evidence="2 3">
    <name type="scientific">Mycena chlorophos</name>
    <name type="common">Agaric fungus</name>
    <name type="synonym">Agaricus chlorophos</name>
    <dbReference type="NCBI Taxonomy" id="658473"/>
    <lineage>
        <taxon>Eukaryota</taxon>
        <taxon>Fungi</taxon>
        <taxon>Dikarya</taxon>
        <taxon>Basidiomycota</taxon>
        <taxon>Agaricomycotina</taxon>
        <taxon>Agaricomycetes</taxon>
        <taxon>Agaricomycetidae</taxon>
        <taxon>Agaricales</taxon>
        <taxon>Marasmiineae</taxon>
        <taxon>Mycenaceae</taxon>
        <taxon>Mycena</taxon>
    </lineage>
</organism>